<dbReference type="InterPro" id="IPR029068">
    <property type="entry name" value="Glyas_Bleomycin-R_OHBP_Dase"/>
</dbReference>
<gene>
    <name evidence="2" type="ORF">SAMN05443575_2999</name>
</gene>
<dbReference type="EMBL" id="FQVU01000004">
    <property type="protein sequence ID" value="SHG97725.1"/>
    <property type="molecule type" value="Genomic_DNA"/>
</dbReference>
<dbReference type="STRING" id="1206085.SAMN05443575_2999"/>
<dbReference type="Proteomes" id="UP000186132">
    <property type="component" value="Unassembled WGS sequence"/>
</dbReference>
<protein>
    <submittedName>
        <fullName evidence="2">Glyoxalase/Bleomycin resistance protein/Dioxygenase superfamily protein</fullName>
    </submittedName>
</protein>
<evidence type="ECO:0000313" key="3">
    <source>
        <dbReference type="Proteomes" id="UP000186132"/>
    </source>
</evidence>
<reference evidence="2 3" key="1">
    <citation type="submission" date="2016-11" db="EMBL/GenBank/DDBJ databases">
        <authorList>
            <person name="Jaros S."/>
            <person name="Januszkiewicz K."/>
            <person name="Wedrychowicz H."/>
        </authorList>
    </citation>
    <scope>NUCLEOTIDE SEQUENCE [LARGE SCALE GENOMIC DNA]</scope>
    <source>
        <strain evidence="2 3">DSM 45627</strain>
    </source>
</reference>
<evidence type="ECO:0000259" key="1">
    <source>
        <dbReference type="Pfam" id="PF00903"/>
    </source>
</evidence>
<sequence length="87" mass="9427">MLGFSAHTAYDLLALEPPSHGRDGVVSFLTFECATEPEVATRFATAVSRGGTAVQEPHRTYYGAWQAVVRDPEGNVFRINHLPLAPG</sequence>
<dbReference type="Gene3D" id="3.10.180.10">
    <property type="entry name" value="2,3-Dihydroxybiphenyl 1,2-Dioxygenase, domain 1"/>
    <property type="match status" value="1"/>
</dbReference>
<dbReference type="GO" id="GO:0051213">
    <property type="term" value="F:dioxygenase activity"/>
    <property type="evidence" value="ECO:0007669"/>
    <property type="project" value="UniProtKB-KW"/>
</dbReference>
<feature type="domain" description="Glyoxalase/fosfomycin resistance/dioxygenase" evidence="1">
    <location>
        <begin position="10"/>
        <end position="78"/>
    </location>
</feature>
<keyword evidence="3" id="KW-1185">Reference proteome</keyword>
<accession>A0A1M5P7Q0</accession>
<name>A0A1M5P7Q0_9ACTN</name>
<keyword evidence="2" id="KW-0560">Oxidoreductase</keyword>
<dbReference type="SUPFAM" id="SSF54593">
    <property type="entry name" value="Glyoxalase/Bleomycin resistance protein/Dihydroxybiphenyl dioxygenase"/>
    <property type="match status" value="1"/>
</dbReference>
<organism evidence="2 3">
    <name type="scientific">Jatrophihabitans endophyticus</name>
    <dbReference type="NCBI Taxonomy" id="1206085"/>
    <lineage>
        <taxon>Bacteria</taxon>
        <taxon>Bacillati</taxon>
        <taxon>Actinomycetota</taxon>
        <taxon>Actinomycetes</taxon>
        <taxon>Jatrophihabitantales</taxon>
        <taxon>Jatrophihabitantaceae</taxon>
        <taxon>Jatrophihabitans</taxon>
    </lineage>
</organism>
<keyword evidence="2" id="KW-0223">Dioxygenase</keyword>
<dbReference type="Pfam" id="PF00903">
    <property type="entry name" value="Glyoxalase"/>
    <property type="match status" value="1"/>
</dbReference>
<evidence type="ECO:0000313" key="2">
    <source>
        <dbReference type="EMBL" id="SHG97725.1"/>
    </source>
</evidence>
<proteinExistence type="predicted"/>
<dbReference type="InterPro" id="IPR004360">
    <property type="entry name" value="Glyas_Fos-R_dOase_dom"/>
</dbReference>
<dbReference type="AlphaFoldDB" id="A0A1M5P7Q0"/>